<dbReference type="AlphaFoldDB" id="A0A7X6RES9"/>
<proteinExistence type="predicted"/>
<gene>
    <name evidence="2" type="ORF">HF989_05830</name>
    <name evidence="1" type="ORF">JOF50_001989</name>
</gene>
<evidence type="ECO:0000313" key="3">
    <source>
        <dbReference type="Proteomes" id="UP000554284"/>
    </source>
</evidence>
<reference evidence="2 3" key="1">
    <citation type="submission" date="2020-04" db="EMBL/GenBank/DDBJ databases">
        <title>MicrobeNet Type strains.</title>
        <authorList>
            <person name="Nicholson A.C."/>
        </authorList>
    </citation>
    <scope>NUCLEOTIDE SEQUENCE [LARGE SCALE GENOMIC DNA]</scope>
    <source>
        <strain evidence="2 3">ATCC 700355</strain>
    </source>
</reference>
<name>A0A7X6RES9_9CORY</name>
<dbReference type="SUPFAM" id="SSF56801">
    <property type="entry name" value="Acetyl-CoA synthetase-like"/>
    <property type="match status" value="1"/>
</dbReference>
<sequence>MNMLGPLLSADPATPRFTIYDDARGIRMDFSAQTLDNWASKVANMLDEEFDLSPDASIVIDLPVSWQAAVIAVGTFNSSRTPLIDDPATAPDIVFTTPERADKWTSAAECVLVSDDPFGRGIVEAGGTLPPGTVDFGPTVRFYGDAYFGISPELSTFAEDGIEAERYLVQGWQGTDGFRTVVLAPLAAGGSVVAVTGLASADRLREITDAEKVTRVIEQQ</sequence>
<reference evidence="1 4" key="2">
    <citation type="submission" date="2024-06" db="EMBL/GenBank/DDBJ databases">
        <title>Sequencing the genomes of 1000 actinobacteria strains.</title>
        <authorList>
            <person name="Klenk H.-P."/>
        </authorList>
    </citation>
    <scope>NUCLEOTIDE SEQUENCE [LARGE SCALE GENOMIC DNA]</scope>
    <source>
        <strain evidence="1 4">DSM 44265</strain>
    </source>
</reference>
<dbReference type="InterPro" id="IPR017523">
    <property type="entry name" value="Rv3268"/>
</dbReference>
<dbReference type="EMBL" id="JBEPNZ010000001">
    <property type="protein sequence ID" value="MET3945190.1"/>
    <property type="molecule type" value="Genomic_DNA"/>
</dbReference>
<protein>
    <submittedName>
        <fullName evidence="2">TIGR03089 family protein</fullName>
    </submittedName>
    <submittedName>
        <fullName evidence="1">Uncharacterized protein (TIGR03089 family)</fullName>
    </submittedName>
</protein>
<dbReference type="NCBIfam" id="TIGR03089">
    <property type="entry name" value="TIGR03089 family protein"/>
    <property type="match status" value="1"/>
</dbReference>
<accession>A0A7X6RES9</accession>
<evidence type="ECO:0000313" key="2">
    <source>
        <dbReference type="EMBL" id="NKY68895.1"/>
    </source>
</evidence>
<dbReference type="Proteomes" id="UP000554284">
    <property type="component" value="Unassembled WGS sequence"/>
</dbReference>
<organism evidence="2 3">
    <name type="scientific">Corynebacterium mucifaciens</name>
    <dbReference type="NCBI Taxonomy" id="57171"/>
    <lineage>
        <taxon>Bacteria</taxon>
        <taxon>Bacillati</taxon>
        <taxon>Actinomycetota</taxon>
        <taxon>Actinomycetes</taxon>
        <taxon>Mycobacteriales</taxon>
        <taxon>Corynebacteriaceae</taxon>
        <taxon>Corynebacterium</taxon>
    </lineage>
</organism>
<dbReference type="RefSeq" id="WP_168684738.1">
    <property type="nucleotide sequence ID" value="NZ_JAAXPF010000005.1"/>
</dbReference>
<evidence type="ECO:0000313" key="1">
    <source>
        <dbReference type="EMBL" id="MET3945190.1"/>
    </source>
</evidence>
<evidence type="ECO:0000313" key="4">
    <source>
        <dbReference type="Proteomes" id="UP001549139"/>
    </source>
</evidence>
<dbReference type="EMBL" id="JAAXPF010000005">
    <property type="protein sequence ID" value="NKY68895.1"/>
    <property type="molecule type" value="Genomic_DNA"/>
</dbReference>
<keyword evidence="4" id="KW-1185">Reference proteome</keyword>
<dbReference type="Proteomes" id="UP001549139">
    <property type="component" value="Unassembled WGS sequence"/>
</dbReference>
<comment type="caution">
    <text evidence="2">The sequence shown here is derived from an EMBL/GenBank/DDBJ whole genome shotgun (WGS) entry which is preliminary data.</text>
</comment>